<accession>A0A4U6QAQ0</accession>
<proteinExistence type="predicted"/>
<dbReference type="Proteomes" id="UP000306985">
    <property type="component" value="Unassembled WGS sequence"/>
</dbReference>
<organism evidence="2 3">
    <name type="scientific">Nakamurella flava</name>
    <dbReference type="NCBI Taxonomy" id="2576308"/>
    <lineage>
        <taxon>Bacteria</taxon>
        <taxon>Bacillati</taxon>
        <taxon>Actinomycetota</taxon>
        <taxon>Actinomycetes</taxon>
        <taxon>Nakamurellales</taxon>
        <taxon>Nakamurellaceae</taxon>
        <taxon>Nakamurella</taxon>
    </lineage>
</organism>
<sequence>MTEISSAIVDEVAIQVPRPERSPTGPQRRSLRSRVKAVVDTADPVGLLEMGCPTDEYDNEIDDFVEMLGRTDSLTPLTAGDVIAVWEKWFYPGVAGTDPAEADDLARQLNVVRYA</sequence>
<protein>
    <submittedName>
        <fullName evidence="2">Uncharacterized protein</fullName>
    </submittedName>
</protein>
<feature type="region of interest" description="Disordered" evidence="1">
    <location>
        <begin position="15"/>
        <end position="35"/>
    </location>
</feature>
<comment type="caution">
    <text evidence="2">The sequence shown here is derived from an EMBL/GenBank/DDBJ whole genome shotgun (WGS) entry which is preliminary data.</text>
</comment>
<keyword evidence="3" id="KW-1185">Reference proteome</keyword>
<evidence type="ECO:0000256" key="1">
    <source>
        <dbReference type="SAM" id="MobiDB-lite"/>
    </source>
</evidence>
<dbReference type="EMBL" id="SZZH01000006">
    <property type="protein sequence ID" value="TKV56998.1"/>
    <property type="molecule type" value="Genomic_DNA"/>
</dbReference>
<evidence type="ECO:0000313" key="2">
    <source>
        <dbReference type="EMBL" id="TKV56998.1"/>
    </source>
</evidence>
<dbReference type="RefSeq" id="WP_137451384.1">
    <property type="nucleotide sequence ID" value="NZ_SZZH01000006.1"/>
</dbReference>
<gene>
    <name evidence="2" type="ORF">FDO65_19465</name>
</gene>
<dbReference type="AlphaFoldDB" id="A0A4U6QAQ0"/>
<dbReference type="OrthoDB" id="3543368at2"/>
<name>A0A4U6QAQ0_9ACTN</name>
<evidence type="ECO:0000313" key="3">
    <source>
        <dbReference type="Proteomes" id="UP000306985"/>
    </source>
</evidence>
<reference evidence="2 3" key="1">
    <citation type="submission" date="2019-05" db="EMBL/GenBank/DDBJ databases">
        <title>Nakamurella sp. N5BH11, whole genome shotgun sequence.</title>
        <authorList>
            <person name="Tuo L."/>
        </authorList>
    </citation>
    <scope>NUCLEOTIDE SEQUENCE [LARGE SCALE GENOMIC DNA]</scope>
    <source>
        <strain evidence="2 3">N5BH11</strain>
    </source>
</reference>